<dbReference type="GO" id="GO:0008270">
    <property type="term" value="F:zinc ion binding"/>
    <property type="evidence" value="ECO:0007669"/>
    <property type="project" value="UniProtKB-KW"/>
</dbReference>
<dbReference type="Pfam" id="PF17755">
    <property type="entry name" value="UvrA_DNA-bind"/>
    <property type="match status" value="1"/>
</dbReference>
<evidence type="ECO:0000256" key="3">
    <source>
        <dbReference type="ARBA" id="ARBA00022723"/>
    </source>
</evidence>
<evidence type="ECO:0000256" key="11">
    <source>
        <dbReference type="ARBA" id="ARBA00022881"/>
    </source>
</evidence>
<organism evidence="19 20">
    <name type="scientific">Candidatus Fokinia solitaria</name>
    <dbReference type="NCBI Taxonomy" id="1802984"/>
    <lineage>
        <taxon>Bacteria</taxon>
        <taxon>Pseudomonadati</taxon>
        <taxon>Pseudomonadota</taxon>
        <taxon>Alphaproteobacteria</taxon>
        <taxon>Rickettsiales</taxon>
        <taxon>Candidatus Midichloriaceae</taxon>
        <taxon>Candidatus Fokinia</taxon>
    </lineage>
</organism>
<keyword evidence="3" id="KW-0479">Metal-binding</keyword>
<evidence type="ECO:0000256" key="17">
    <source>
        <dbReference type="ARBA" id="ARBA00042156"/>
    </source>
</evidence>
<comment type="subcellular location">
    <subcellularLocation>
        <location evidence="1">Cytoplasm</location>
    </subcellularLocation>
</comment>
<dbReference type="InterPro" id="IPR027417">
    <property type="entry name" value="P-loop_NTPase"/>
</dbReference>
<dbReference type="GO" id="GO:0006289">
    <property type="term" value="P:nucleotide-excision repair"/>
    <property type="evidence" value="ECO:0007669"/>
    <property type="project" value="InterPro"/>
</dbReference>
<keyword evidence="8" id="KW-0863">Zinc-finger</keyword>
<keyword evidence="7" id="KW-0228">DNA excision</keyword>
<evidence type="ECO:0000256" key="9">
    <source>
        <dbReference type="ARBA" id="ARBA00022833"/>
    </source>
</evidence>
<dbReference type="InterPro" id="IPR041102">
    <property type="entry name" value="UvrA_inter"/>
</dbReference>
<keyword evidence="6" id="KW-0227">DNA damage</keyword>
<proteinExistence type="inferred from homology"/>
<dbReference type="InterPro" id="IPR004602">
    <property type="entry name" value="UvrA"/>
</dbReference>
<sequence length="988" mass="108831">MSTSSNKVEYIIISDASENNLKKVSVKVPKEKFVVFSGVSGSGKSSLAMDVLNAEGKRLYLGLSTYARQFEEQAKPKLGSICGMGAPIAIDQKGFSRNPRSTVATITDIYDFLRVLFASIGDPHSPATGQIIKRQAATEVVEKVLSLPPDSNITFHALIAKNQKGDFRKELALLKKNGYRKFTIDGTQYDVDHLPILESNVVHTIKAVIGNLFLSEVSLAGKNKTAYHGLKEQIFSFVNTATRLSRGILELHIASPAQQPYEMILSQGFSCPVSGFTIEEPTPKMFSFNVPQGTCPECDGLGKESFFSRELVVPQPRLSLMEGAIHPWSAESKIVPESFRKKCVQVFRALSEKYSFDLATPFCDLPQKVQDIIFDGSRGELLRIQYSDGTRYTMIEEEFEGVIPFLEKRADAQTNTHLADELTKYRDVRNCKCCKGYRLNNKALHVKIAGIHIGELCQMSITEAIQWFKVLDGKLDEKKKQIAEQLIEEVIKRLLLLEEIGVGYLSLDRQAQTLSGGEGQRVKITRQVGSSLSGIVYVLDEPCAGAHEHDKHRIIDIICSLIKMGNSLLVVEHDLNIIRRADYVIDVGPGAGKAGGYVVATGTPNEIAECKESITGLYLSGERNIGCPSIRRTLNTDMLSIYGATAYNIKDVDIDIPCGVLTAITGVSGSGKSTFVELFYRAISNKINGVLTNSSLYKKITGVENVDKIIRIDQSPIGRTPRSNPATYINVFTQIRELYANLPDSIGNGYTAARFSFNIKGGRCEVCEGDGVIKVEMYFLPDVYIQCDACGGKRYNQDTLQIKWNGYSIADILELSVDEAMEAFANVPAIREKISLLQEVGLGYMQMGQSATTLSGGEAQRVKLSRELSKRAHITTLSLEKGGEEFSRSHTVYLLDEPSKGLHPEDVTKLIATINRLVDRGDTVVVVEHNMSIVAQADYVIDFGPGGGPKGGKVLCVGRPEDICKHPESVTGLYLREYLSRLSRTIEA</sequence>
<gene>
    <name evidence="19" type="ORF">Fsol_00709</name>
</gene>
<evidence type="ECO:0000256" key="10">
    <source>
        <dbReference type="ARBA" id="ARBA00022840"/>
    </source>
</evidence>
<keyword evidence="4" id="KW-0677">Repeat</keyword>
<keyword evidence="2" id="KW-0963">Cytoplasm</keyword>
<dbReference type="OrthoDB" id="9809851at2"/>
<dbReference type="Gene3D" id="1.20.1580.10">
    <property type="entry name" value="ABC transporter ATPase like domain"/>
    <property type="match status" value="2"/>
</dbReference>
<feature type="domain" description="ABC transporter" evidence="18">
    <location>
        <begin position="341"/>
        <end position="614"/>
    </location>
</feature>
<evidence type="ECO:0000256" key="12">
    <source>
        <dbReference type="ARBA" id="ARBA00023125"/>
    </source>
</evidence>
<evidence type="ECO:0000256" key="15">
    <source>
        <dbReference type="ARBA" id="ARBA00038000"/>
    </source>
</evidence>
<dbReference type="PANTHER" id="PTHR43152">
    <property type="entry name" value="UVRABC SYSTEM PROTEIN A"/>
    <property type="match status" value="1"/>
</dbReference>
<name>A0A2U8BT46_9RICK</name>
<evidence type="ECO:0000256" key="4">
    <source>
        <dbReference type="ARBA" id="ARBA00022737"/>
    </source>
</evidence>
<keyword evidence="9" id="KW-0862">Zinc</keyword>
<keyword evidence="13" id="KW-0234">DNA repair</keyword>
<dbReference type="KEGG" id="fso:Fsol_00709"/>
<dbReference type="NCBIfam" id="TIGR00630">
    <property type="entry name" value="uvra"/>
    <property type="match status" value="1"/>
</dbReference>
<dbReference type="AlphaFoldDB" id="A0A2U8BT46"/>
<dbReference type="InterPro" id="IPR003439">
    <property type="entry name" value="ABC_transporter-like_ATP-bd"/>
</dbReference>
<evidence type="ECO:0000256" key="1">
    <source>
        <dbReference type="ARBA" id="ARBA00004496"/>
    </source>
</evidence>
<reference evidence="19 20" key="1">
    <citation type="journal article" date="2018" name="Genome Biol. Evol.">
        <title>The Genome Sequence of "Candidatus Fokinia solitaria": Insights on Reductive Evolution in Rickettsiales.</title>
        <authorList>
            <person name="Floriano A.M."/>
            <person name="Castelli M."/>
            <person name="Krenek S."/>
            <person name="Berendonk T.U."/>
            <person name="Bazzocchi C."/>
            <person name="Petroni G."/>
            <person name="Sassera D."/>
        </authorList>
    </citation>
    <scope>NUCLEOTIDE SEQUENCE [LARGE SCALE GENOMIC DNA]</scope>
    <source>
        <strain evidence="19">Rio ETE_ALG 3VII</strain>
    </source>
</reference>
<evidence type="ECO:0000259" key="18">
    <source>
        <dbReference type="PROSITE" id="PS50893"/>
    </source>
</evidence>
<dbReference type="Gene3D" id="3.30.1490.20">
    <property type="entry name" value="ATP-grasp fold, A domain"/>
    <property type="match status" value="1"/>
</dbReference>
<dbReference type="SUPFAM" id="SSF52540">
    <property type="entry name" value="P-loop containing nucleoside triphosphate hydrolases"/>
    <property type="match status" value="2"/>
</dbReference>
<dbReference type="GO" id="GO:0004518">
    <property type="term" value="F:nuclease activity"/>
    <property type="evidence" value="ECO:0007669"/>
    <property type="project" value="UniProtKB-KW"/>
</dbReference>
<keyword evidence="5" id="KW-0547">Nucleotide-binding</keyword>
<dbReference type="Gene3D" id="3.40.50.300">
    <property type="entry name" value="P-loop containing nucleotide triphosphate hydrolases"/>
    <property type="match status" value="2"/>
</dbReference>
<dbReference type="Gene3D" id="1.10.8.280">
    <property type="entry name" value="ABC transporter ATPase domain-like"/>
    <property type="match status" value="1"/>
</dbReference>
<evidence type="ECO:0000256" key="5">
    <source>
        <dbReference type="ARBA" id="ARBA00022741"/>
    </source>
</evidence>
<dbReference type="EMBL" id="CP025989">
    <property type="protein sequence ID" value="AWD33485.1"/>
    <property type="molecule type" value="Genomic_DNA"/>
</dbReference>
<dbReference type="GO" id="GO:0003677">
    <property type="term" value="F:DNA binding"/>
    <property type="evidence" value="ECO:0007669"/>
    <property type="project" value="UniProtKB-KW"/>
</dbReference>
<protein>
    <recommendedName>
        <fullName evidence="16">UvrABC system protein A</fullName>
    </recommendedName>
    <alternativeName>
        <fullName evidence="17">Excinuclease ABC subunit A</fullName>
    </alternativeName>
</protein>
<dbReference type="GO" id="GO:0005524">
    <property type="term" value="F:ATP binding"/>
    <property type="evidence" value="ECO:0007669"/>
    <property type="project" value="UniProtKB-KW"/>
</dbReference>
<feature type="domain" description="ABC transporter" evidence="18">
    <location>
        <begin position="634"/>
        <end position="970"/>
    </location>
</feature>
<dbReference type="InterPro" id="IPR041552">
    <property type="entry name" value="UvrA_DNA-bd"/>
</dbReference>
<comment type="similarity">
    <text evidence="15">Belongs to the ABC transporter superfamily. UvrA family.</text>
</comment>
<dbReference type="PANTHER" id="PTHR43152:SF3">
    <property type="entry name" value="UVRABC SYSTEM PROTEIN A"/>
    <property type="match status" value="1"/>
</dbReference>
<evidence type="ECO:0000313" key="19">
    <source>
        <dbReference type="EMBL" id="AWD33485.1"/>
    </source>
</evidence>
<evidence type="ECO:0000256" key="2">
    <source>
        <dbReference type="ARBA" id="ARBA00022490"/>
    </source>
</evidence>
<dbReference type="GO" id="GO:0016887">
    <property type="term" value="F:ATP hydrolysis activity"/>
    <property type="evidence" value="ECO:0007669"/>
    <property type="project" value="InterPro"/>
</dbReference>
<accession>A0A2U8BT46</accession>
<dbReference type="InterPro" id="IPR013815">
    <property type="entry name" value="ATP_grasp_subdomain_1"/>
</dbReference>
<comment type="function">
    <text evidence="14">Part of an ABC transporter complex. Transmembrane domains (TMD) form a pore in the inner membrane and the ATP-binding domain (NBD) is responsible for energy generation.</text>
</comment>
<evidence type="ECO:0000256" key="14">
    <source>
        <dbReference type="ARBA" id="ARBA00024725"/>
    </source>
</evidence>
<dbReference type="InterPro" id="IPR003593">
    <property type="entry name" value="AAA+_ATPase"/>
</dbReference>
<evidence type="ECO:0000256" key="8">
    <source>
        <dbReference type="ARBA" id="ARBA00022771"/>
    </source>
</evidence>
<dbReference type="Proteomes" id="UP000244519">
    <property type="component" value="Chromosome"/>
</dbReference>
<keyword evidence="12" id="KW-0238">DNA-binding</keyword>
<dbReference type="GO" id="GO:0005737">
    <property type="term" value="C:cytoplasm"/>
    <property type="evidence" value="ECO:0007669"/>
    <property type="project" value="UniProtKB-SubCell"/>
</dbReference>
<dbReference type="GO" id="GO:0009380">
    <property type="term" value="C:excinuclease repair complex"/>
    <property type="evidence" value="ECO:0007669"/>
    <property type="project" value="InterPro"/>
</dbReference>
<dbReference type="PROSITE" id="PS00211">
    <property type="entry name" value="ABC_TRANSPORTER_1"/>
    <property type="match status" value="1"/>
</dbReference>
<dbReference type="RefSeq" id="WP_108673492.1">
    <property type="nucleotide sequence ID" value="NZ_CP025989.1"/>
</dbReference>
<evidence type="ECO:0000313" key="20">
    <source>
        <dbReference type="Proteomes" id="UP000244519"/>
    </source>
</evidence>
<dbReference type="SMART" id="SM00382">
    <property type="entry name" value="AAA"/>
    <property type="match status" value="2"/>
</dbReference>
<dbReference type="Pfam" id="PF17760">
    <property type="entry name" value="UvrA_inter"/>
    <property type="match status" value="1"/>
</dbReference>
<dbReference type="PROSITE" id="PS50893">
    <property type="entry name" value="ABC_TRANSPORTER_2"/>
    <property type="match status" value="2"/>
</dbReference>
<evidence type="ECO:0000256" key="7">
    <source>
        <dbReference type="ARBA" id="ARBA00022769"/>
    </source>
</evidence>
<keyword evidence="20" id="KW-1185">Reference proteome</keyword>
<keyword evidence="11" id="KW-0267">Excision nuclease</keyword>
<dbReference type="InterPro" id="IPR017871">
    <property type="entry name" value="ABC_transporter-like_CS"/>
</dbReference>
<keyword evidence="10" id="KW-0067">ATP-binding</keyword>
<evidence type="ECO:0000256" key="16">
    <source>
        <dbReference type="ARBA" id="ARBA00039316"/>
    </source>
</evidence>
<evidence type="ECO:0000256" key="13">
    <source>
        <dbReference type="ARBA" id="ARBA00023204"/>
    </source>
</evidence>
<evidence type="ECO:0000256" key="6">
    <source>
        <dbReference type="ARBA" id="ARBA00022763"/>
    </source>
</evidence>